<keyword evidence="4" id="KW-0862">Zinc</keyword>
<evidence type="ECO:0000313" key="9">
    <source>
        <dbReference type="Proteomes" id="UP000193642"/>
    </source>
</evidence>
<dbReference type="PROSITE" id="PS50144">
    <property type="entry name" value="MATH"/>
    <property type="match status" value="1"/>
</dbReference>
<protein>
    <recommendedName>
        <fullName evidence="10">RING-type domain-containing protein</fullName>
    </recommendedName>
</protein>
<dbReference type="AlphaFoldDB" id="A0A1Y2D2P6"/>
<dbReference type="SUPFAM" id="SSF57845">
    <property type="entry name" value="B-box zinc-binding domain"/>
    <property type="match status" value="1"/>
</dbReference>
<name>A0A1Y2D2P6_9FUNG</name>
<dbReference type="PROSITE" id="PS50089">
    <property type="entry name" value="ZF_RING_2"/>
    <property type="match status" value="1"/>
</dbReference>
<dbReference type="GO" id="GO:0070842">
    <property type="term" value="P:aggresome assembly"/>
    <property type="evidence" value="ECO:0007669"/>
    <property type="project" value="TreeGrafter"/>
</dbReference>
<gene>
    <name evidence="8" type="ORF">BCR33DRAFT_180015</name>
</gene>
<dbReference type="GO" id="GO:0051865">
    <property type="term" value="P:protein autoubiquitination"/>
    <property type="evidence" value="ECO:0007669"/>
    <property type="project" value="TreeGrafter"/>
</dbReference>
<dbReference type="SUPFAM" id="SSF49599">
    <property type="entry name" value="TRAF domain-like"/>
    <property type="match status" value="1"/>
</dbReference>
<feature type="domain" description="B box-type" evidence="6">
    <location>
        <begin position="111"/>
        <end position="153"/>
    </location>
</feature>
<dbReference type="SUPFAM" id="SSF57850">
    <property type="entry name" value="RING/U-box"/>
    <property type="match status" value="1"/>
</dbReference>
<proteinExistence type="predicted"/>
<evidence type="ECO:0000259" key="6">
    <source>
        <dbReference type="PROSITE" id="PS50119"/>
    </source>
</evidence>
<dbReference type="GO" id="GO:0061630">
    <property type="term" value="F:ubiquitin protein ligase activity"/>
    <property type="evidence" value="ECO:0007669"/>
    <property type="project" value="TreeGrafter"/>
</dbReference>
<dbReference type="PROSITE" id="PS50119">
    <property type="entry name" value="ZF_BBOX"/>
    <property type="match status" value="1"/>
</dbReference>
<keyword evidence="2" id="KW-0963">Cytoplasm</keyword>
<dbReference type="Pfam" id="PF22486">
    <property type="entry name" value="MATH_2"/>
    <property type="match status" value="1"/>
</dbReference>
<dbReference type="Gene3D" id="3.30.40.10">
    <property type="entry name" value="Zinc/RING finger domain, C3HC4 (zinc finger)"/>
    <property type="match status" value="1"/>
</dbReference>
<evidence type="ECO:0008006" key="10">
    <source>
        <dbReference type="Google" id="ProtNLM"/>
    </source>
</evidence>
<keyword evidence="3" id="KW-0479">Metal-binding</keyword>
<comment type="subcellular location">
    <subcellularLocation>
        <location evidence="1">Cytoplasm</location>
    </subcellularLocation>
</comment>
<dbReference type="InterPro" id="IPR013083">
    <property type="entry name" value="Znf_RING/FYVE/PHD"/>
</dbReference>
<dbReference type="GO" id="GO:0031625">
    <property type="term" value="F:ubiquitin protein ligase binding"/>
    <property type="evidence" value="ECO:0007669"/>
    <property type="project" value="TreeGrafter"/>
</dbReference>
<dbReference type="InterPro" id="IPR000315">
    <property type="entry name" value="Znf_B-box"/>
</dbReference>
<dbReference type="InterPro" id="IPR053003">
    <property type="entry name" value="TRIM_RBCC_E3_ubiq-ligases"/>
</dbReference>
<dbReference type="EMBL" id="MCGO01000002">
    <property type="protein sequence ID" value="ORY52845.1"/>
    <property type="molecule type" value="Genomic_DNA"/>
</dbReference>
<dbReference type="STRING" id="329046.A0A1Y2D2P6"/>
<keyword evidence="9" id="KW-1185">Reference proteome</keyword>
<dbReference type="InterPro" id="IPR001841">
    <property type="entry name" value="Znf_RING"/>
</dbReference>
<evidence type="ECO:0000256" key="2">
    <source>
        <dbReference type="ARBA" id="ARBA00022490"/>
    </source>
</evidence>
<evidence type="ECO:0000256" key="4">
    <source>
        <dbReference type="PROSITE-ProRule" id="PRU00024"/>
    </source>
</evidence>
<dbReference type="CDD" id="cd16619">
    <property type="entry name" value="mRING-HC-C4C4_TRIM37_C-VIII"/>
    <property type="match status" value="1"/>
</dbReference>
<evidence type="ECO:0000313" key="8">
    <source>
        <dbReference type="EMBL" id="ORY52845.1"/>
    </source>
</evidence>
<feature type="domain" description="MATH" evidence="7">
    <location>
        <begin position="310"/>
        <end position="450"/>
    </location>
</feature>
<sequence>MTTASPTTISTSAPSRQSASLPPEFDDMFKCYLCFDSLTHPVMCPSCSKIGCGDCVQKWLATNRHCPHCRAHLTPENLVLCRFMDDLAKQVRDAMSATLRNASHPQTPSSNPADVCSTHNAPLFYFCHPCQTALCSDCAILTDTHKQHHIDHLQAVYSTHRDKLWSCLKSLFQSLKHLAETRSQVDTQLSALHAAKVKVQQKHQKQMQAAQDFLELQFTAKASILQKFDREVEHEVTRIQDTVQDMQTHLKVSSKMEVIQKSASILEIVEREHGANSKWGLQGSGASVPLVAKTFQSTLIPAYESSVMKIPDFMQRIQNTTIEADAALPNGSLDVIYSEPFRASGVEWKLKVYCNGNKGTHLSVFVLMLDGYPAPSKYQYAIELVRKTQSSEPATAAHNEPDTSGVKSTREFISEFSPGECWGYTKFYPLELFPSSGFLSPEDGSLEIKFSVRAMDYAQRCRDLQWRLDKVEGGNNTVSTEACLKNNLSLFLPLFRHRKKNSWINRSSYLVVLHLLRHFLVQHHRQLTLLRQLKQRHDRQLGNTMNHVQIYHCLHLYINIPVLVPLSHFTQPLFLHMFTTPAPILQIHHDHIVDKTMHQSWTAYSQPLSLDIALQIMSQTQQDLPAVQAHLPYPTDHHLDYRQFMDLSSHLL</sequence>
<dbReference type="Pfam" id="PF00643">
    <property type="entry name" value="zf-B_box"/>
    <property type="match status" value="1"/>
</dbReference>
<dbReference type="GO" id="GO:0016235">
    <property type="term" value="C:aggresome"/>
    <property type="evidence" value="ECO:0007669"/>
    <property type="project" value="TreeGrafter"/>
</dbReference>
<dbReference type="PANTHER" id="PTHR36754">
    <property type="entry name" value="E3 UBIQUITIN-PROTEIN LIGASE TRIM37"/>
    <property type="match status" value="1"/>
</dbReference>
<feature type="domain" description="RING-type" evidence="5">
    <location>
        <begin position="31"/>
        <end position="70"/>
    </location>
</feature>
<dbReference type="GO" id="GO:0005164">
    <property type="term" value="F:tumor necrosis factor receptor binding"/>
    <property type="evidence" value="ECO:0007669"/>
    <property type="project" value="TreeGrafter"/>
</dbReference>
<evidence type="ECO:0000259" key="5">
    <source>
        <dbReference type="PROSITE" id="PS50089"/>
    </source>
</evidence>
<accession>A0A1Y2D2P6</accession>
<comment type="caution">
    <text evidence="8">The sequence shown here is derived from an EMBL/GenBank/DDBJ whole genome shotgun (WGS) entry which is preliminary data.</text>
</comment>
<dbReference type="InterPro" id="IPR008974">
    <property type="entry name" value="TRAF-like"/>
</dbReference>
<dbReference type="Gene3D" id="2.60.210.10">
    <property type="entry name" value="Apoptosis, Tumor Necrosis Factor Receptor Associated Protein 2, Chain A"/>
    <property type="match status" value="1"/>
</dbReference>
<evidence type="ECO:0000259" key="7">
    <source>
        <dbReference type="PROSITE" id="PS50144"/>
    </source>
</evidence>
<evidence type="ECO:0000256" key="3">
    <source>
        <dbReference type="ARBA" id="ARBA00022723"/>
    </source>
</evidence>
<dbReference type="GO" id="GO:0005778">
    <property type="term" value="C:peroxisomal membrane"/>
    <property type="evidence" value="ECO:0007669"/>
    <property type="project" value="TreeGrafter"/>
</dbReference>
<dbReference type="InterPro" id="IPR002083">
    <property type="entry name" value="MATH/TRAF_dom"/>
</dbReference>
<keyword evidence="4" id="KW-0863">Zinc-finger</keyword>
<reference evidence="8 9" key="1">
    <citation type="submission" date="2016-07" db="EMBL/GenBank/DDBJ databases">
        <title>Pervasive Adenine N6-methylation of Active Genes in Fungi.</title>
        <authorList>
            <consortium name="DOE Joint Genome Institute"/>
            <person name="Mondo S.J."/>
            <person name="Dannebaum R.O."/>
            <person name="Kuo R.C."/>
            <person name="Labutti K."/>
            <person name="Haridas S."/>
            <person name="Kuo A."/>
            <person name="Salamov A."/>
            <person name="Ahrendt S.R."/>
            <person name="Lipzen A."/>
            <person name="Sullivan W."/>
            <person name="Andreopoulos W.B."/>
            <person name="Clum A."/>
            <person name="Lindquist E."/>
            <person name="Daum C."/>
            <person name="Ramamoorthy G.K."/>
            <person name="Gryganskyi A."/>
            <person name="Culley D."/>
            <person name="Magnuson J.K."/>
            <person name="James T.Y."/>
            <person name="O'Malley M.A."/>
            <person name="Stajich J.E."/>
            <person name="Spatafora J.W."/>
            <person name="Visel A."/>
            <person name="Grigoriev I.V."/>
        </authorList>
    </citation>
    <scope>NUCLEOTIDE SEQUENCE [LARGE SCALE GENOMIC DNA]</scope>
    <source>
        <strain evidence="8 9">JEL800</strain>
    </source>
</reference>
<dbReference type="Gene3D" id="3.30.160.60">
    <property type="entry name" value="Classic Zinc Finger"/>
    <property type="match status" value="1"/>
</dbReference>
<dbReference type="Proteomes" id="UP000193642">
    <property type="component" value="Unassembled WGS sequence"/>
</dbReference>
<dbReference type="GO" id="GO:0008270">
    <property type="term" value="F:zinc ion binding"/>
    <property type="evidence" value="ECO:0007669"/>
    <property type="project" value="UniProtKB-KW"/>
</dbReference>
<dbReference type="OrthoDB" id="192247at2759"/>
<organism evidence="8 9">
    <name type="scientific">Rhizoclosmatium globosum</name>
    <dbReference type="NCBI Taxonomy" id="329046"/>
    <lineage>
        <taxon>Eukaryota</taxon>
        <taxon>Fungi</taxon>
        <taxon>Fungi incertae sedis</taxon>
        <taxon>Chytridiomycota</taxon>
        <taxon>Chytridiomycota incertae sedis</taxon>
        <taxon>Chytridiomycetes</taxon>
        <taxon>Chytridiales</taxon>
        <taxon>Chytriomycetaceae</taxon>
        <taxon>Rhizoclosmatium</taxon>
    </lineage>
</organism>
<evidence type="ECO:0000256" key="1">
    <source>
        <dbReference type="ARBA" id="ARBA00004496"/>
    </source>
</evidence>
<dbReference type="PANTHER" id="PTHR36754:SF2">
    <property type="entry name" value="E3 UBIQUITIN-PROTEIN LIGASE TRIM37"/>
    <property type="match status" value="1"/>
</dbReference>
<dbReference type="GO" id="GO:0006513">
    <property type="term" value="P:protein monoubiquitination"/>
    <property type="evidence" value="ECO:0007669"/>
    <property type="project" value="TreeGrafter"/>
</dbReference>